<dbReference type="PANTHER" id="PTHR11814">
    <property type="entry name" value="SULFATE TRANSPORTER"/>
    <property type="match status" value="1"/>
</dbReference>
<feature type="transmembrane region" description="Helical" evidence="5">
    <location>
        <begin position="208"/>
        <end position="228"/>
    </location>
</feature>
<feature type="transmembrane region" description="Helical" evidence="5">
    <location>
        <begin position="295"/>
        <end position="315"/>
    </location>
</feature>
<feature type="domain" description="SLC26A/SulP transporter" evidence="6">
    <location>
        <begin position="48"/>
        <end position="363"/>
    </location>
</feature>
<feature type="transmembrane region" description="Helical" evidence="5">
    <location>
        <begin position="45"/>
        <end position="61"/>
    </location>
</feature>
<keyword evidence="8" id="KW-1185">Reference proteome</keyword>
<dbReference type="GO" id="GO:0016020">
    <property type="term" value="C:membrane"/>
    <property type="evidence" value="ECO:0007669"/>
    <property type="project" value="UniProtKB-SubCell"/>
</dbReference>
<sequence length="364" mass="39464">MADQQLRQFGSAVKESIIDLPRSVPRYIYNRFPILKWLPRYNPSWAIRDAIAGITVALIVVPQGMSYSKVAGLPVQHGLYSAYIGAIFYCFMGTSKDLTIGPTAVISLITAALVNELQGKLTPQEVAAVSCLLVGAFTFALGFLRLGIILDFFPNTVLTGYTTGAAATILISQLPKLIGVQGVNNRDPPYTVIYNTCKNLPNAKWLDAVFGVVAFVLLILIGLAVDRWGRGKFSIQMIKISRFCTVAILATIISYLIHIGAPVDAKGEVIAKISILKNVPKGLPPPMVPPVTWDLFTHIVPKLVAILLATILEHIAIGKAFARRNRYKIETDQELLALGAANVTASFFGAYCVTGSFSRSAVKV</sequence>
<evidence type="ECO:0000256" key="1">
    <source>
        <dbReference type="ARBA" id="ARBA00004141"/>
    </source>
</evidence>
<dbReference type="EMBL" id="JAAAJB010000180">
    <property type="protein sequence ID" value="KAG0262700.1"/>
    <property type="molecule type" value="Genomic_DNA"/>
</dbReference>
<protein>
    <recommendedName>
        <fullName evidence="6">SLC26A/SulP transporter domain-containing protein</fullName>
    </recommendedName>
</protein>
<proteinExistence type="predicted"/>
<dbReference type="OrthoDB" id="288203at2759"/>
<accession>A0A9P6QBJ7</accession>
<evidence type="ECO:0000313" key="7">
    <source>
        <dbReference type="EMBL" id="KAG0262700.1"/>
    </source>
</evidence>
<dbReference type="Pfam" id="PF00916">
    <property type="entry name" value="Sulfate_transp"/>
    <property type="match status" value="1"/>
</dbReference>
<feature type="transmembrane region" description="Helical" evidence="5">
    <location>
        <begin position="335"/>
        <end position="357"/>
    </location>
</feature>
<dbReference type="Proteomes" id="UP000807716">
    <property type="component" value="Unassembled WGS sequence"/>
</dbReference>
<feature type="transmembrane region" description="Helical" evidence="5">
    <location>
        <begin position="98"/>
        <end position="114"/>
    </location>
</feature>
<comment type="caution">
    <text evidence="7">The sequence shown here is derived from an EMBL/GenBank/DDBJ whole genome shotgun (WGS) entry which is preliminary data.</text>
</comment>
<feature type="non-terminal residue" evidence="7">
    <location>
        <position position="364"/>
    </location>
</feature>
<evidence type="ECO:0000313" key="8">
    <source>
        <dbReference type="Proteomes" id="UP000807716"/>
    </source>
</evidence>
<organism evidence="7 8">
    <name type="scientific">Actinomortierella ambigua</name>
    <dbReference type="NCBI Taxonomy" id="1343610"/>
    <lineage>
        <taxon>Eukaryota</taxon>
        <taxon>Fungi</taxon>
        <taxon>Fungi incertae sedis</taxon>
        <taxon>Mucoromycota</taxon>
        <taxon>Mortierellomycotina</taxon>
        <taxon>Mortierellomycetes</taxon>
        <taxon>Mortierellales</taxon>
        <taxon>Mortierellaceae</taxon>
        <taxon>Actinomortierella</taxon>
    </lineage>
</organism>
<evidence type="ECO:0000259" key="6">
    <source>
        <dbReference type="Pfam" id="PF00916"/>
    </source>
</evidence>
<name>A0A9P6QBJ7_9FUNG</name>
<evidence type="ECO:0000256" key="2">
    <source>
        <dbReference type="ARBA" id="ARBA00022692"/>
    </source>
</evidence>
<reference evidence="7" key="1">
    <citation type="journal article" date="2020" name="Fungal Divers.">
        <title>Resolving the Mortierellaceae phylogeny through synthesis of multi-gene phylogenetics and phylogenomics.</title>
        <authorList>
            <person name="Vandepol N."/>
            <person name="Liber J."/>
            <person name="Desiro A."/>
            <person name="Na H."/>
            <person name="Kennedy M."/>
            <person name="Barry K."/>
            <person name="Grigoriev I.V."/>
            <person name="Miller A.N."/>
            <person name="O'Donnell K."/>
            <person name="Stajich J.E."/>
            <person name="Bonito G."/>
        </authorList>
    </citation>
    <scope>NUCLEOTIDE SEQUENCE</scope>
    <source>
        <strain evidence="7">BC1065</strain>
    </source>
</reference>
<keyword evidence="4 5" id="KW-0472">Membrane</keyword>
<evidence type="ECO:0000256" key="4">
    <source>
        <dbReference type="ARBA" id="ARBA00023136"/>
    </source>
</evidence>
<evidence type="ECO:0000256" key="3">
    <source>
        <dbReference type="ARBA" id="ARBA00022989"/>
    </source>
</evidence>
<evidence type="ECO:0000256" key="5">
    <source>
        <dbReference type="SAM" id="Phobius"/>
    </source>
</evidence>
<keyword evidence="3 5" id="KW-1133">Transmembrane helix</keyword>
<dbReference type="InterPro" id="IPR011547">
    <property type="entry name" value="SLC26A/SulP_dom"/>
</dbReference>
<feature type="transmembrane region" description="Helical" evidence="5">
    <location>
        <begin position="126"/>
        <end position="150"/>
    </location>
</feature>
<feature type="transmembrane region" description="Helical" evidence="5">
    <location>
        <begin position="240"/>
        <end position="261"/>
    </location>
</feature>
<dbReference type="InterPro" id="IPR001902">
    <property type="entry name" value="SLC26A/SulP_fam"/>
</dbReference>
<dbReference type="AlphaFoldDB" id="A0A9P6QBJ7"/>
<keyword evidence="2 5" id="KW-0812">Transmembrane</keyword>
<comment type="subcellular location">
    <subcellularLocation>
        <location evidence="1">Membrane</location>
        <topology evidence="1">Multi-pass membrane protein</topology>
    </subcellularLocation>
</comment>
<gene>
    <name evidence="7" type="ORF">DFQ27_002219</name>
</gene>
<dbReference type="GO" id="GO:0055085">
    <property type="term" value="P:transmembrane transport"/>
    <property type="evidence" value="ECO:0007669"/>
    <property type="project" value="InterPro"/>
</dbReference>